<feature type="transmembrane region" description="Helical" evidence="10">
    <location>
        <begin position="188"/>
        <end position="213"/>
    </location>
</feature>
<dbReference type="PIRSF" id="PIRSF006603">
    <property type="entry name" value="DinF"/>
    <property type="match status" value="1"/>
</dbReference>
<dbReference type="AlphaFoldDB" id="A0A1M5W850"/>
<comment type="subcellular location">
    <subcellularLocation>
        <location evidence="1">Cell membrane</location>
        <topology evidence="1">Multi-pass membrane protein</topology>
    </subcellularLocation>
</comment>
<keyword evidence="4" id="KW-1003">Cell membrane</keyword>
<evidence type="ECO:0000256" key="8">
    <source>
        <dbReference type="ARBA" id="ARBA00023136"/>
    </source>
</evidence>
<organism evidence="11 12">
    <name type="scientific">Wenyingzhuangia marina</name>
    <dbReference type="NCBI Taxonomy" id="1195760"/>
    <lineage>
        <taxon>Bacteria</taxon>
        <taxon>Pseudomonadati</taxon>
        <taxon>Bacteroidota</taxon>
        <taxon>Flavobacteriia</taxon>
        <taxon>Flavobacteriales</taxon>
        <taxon>Flavobacteriaceae</taxon>
        <taxon>Wenyingzhuangia</taxon>
    </lineage>
</organism>
<keyword evidence="2" id="KW-0813">Transport</keyword>
<dbReference type="Pfam" id="PF01554">
    <property type="entry name" value="MatE"/>
    <property type="match status" value="2"/>
</dbReference>
<dbReference type="InterPro" id="IPR050222">
    <property type="entry name" value="MATE_MdtK"/>
</dbReference>
<evidence type="ECO:0000256" key="2">
    <source>
        <dbReference type="ARBA" id="ARBA00022448"/>
    </source>
</evidence>
<evidence type="ECO:0000256" key="9">
    <source>
        <dbReference type="ARBA" id="ARBA00031636"/>
    </source>
</evidence>
<feature type="transmembrane region" description="Helical" evidence="10">
    <location>
        <begin position="160"/>
        <end position="182"/>
    </location>
</feature>
<feature type="transmembrane region" description="Helical" evidence="10">
    <location>
        <begin position="354"/>
        <end position="379"/>
    </location>
</feature>
<evidence type="ECO:0000256" key="7">
    <source>
        <dbReference type="ARBA" id="ARBA00023065"/>
    </source>
</evidence>
<feature type="transmembrane region" description="Helical" evidence="10">
    <location>
        <begin position="242"/>
        <end position="267"/>
    </location>
</feature>
<dbReference type="NCBIfam" id="TIGR00797">
    <property type="entry name" value="matE"/>
    <property type="match status" value="1"/>
</dbReference>
<dbReference type="GO" id="GO:0006811">
    <property type="term" value="P:monoatomic ion transport"/>
    <property type="evidence" value="ECO:0007669"/>
    <property type="project" value="UniProtKB-KW"/>
</dbReference>
<dbReference type="PANTHER" id="PTHR43298">
    <property type="entry name" value="MULTIDRUG RESISTANCE PROTEIN NORM-RELATED"/>
    <property type="match status" value="1"/>
</dbReference>
<sequence>MNIKQYTSEFKTNIALAVPVMLGQLGHVLVGFADNIMVGELGAPALAAVSLANSIFFILMGLGVGFSFAMTPLISEADAAKNYMEGKKSYQHGVIILSVLGVVLAGILLLMEPLLGMMNQPEDVVVLAIPYYNVLAFSMIPLLIFQAIKQFTDGLSLTKYAMIAILGSNCINVLLNYILIYGKFGTPALGAVGAAYGTLVSRVLMIFVLLYFISKRKKFQPYKIAISWFSLEKERVIKIFKLGYPTALQMFFEIGIFASAVLLSGMIGTDEQAANQIALNLSTMTFMVATGVAVTATIRVGNQKGLKDYYNLKRIAISNIVLMIIISIVAAIGFMSLRTYLPWIYIDDENVVNIAAKLLIIAGLFQISDGIQVVVLGALRGLQDMYVPMWLVFVSYWIIGFPICYYLGLKTDLGTFGVWIGLLVGLTVSATLLYIRFQRLTKRLLLSEHS</sequence>
<dbReference type="EMBL" id="FQXQ01000004">
    <property type="protein sequence ID" value="SHH83373.1"/>
    <property type="molecule type" value="Genomic_DNA"/>
</dbReference>
<dbReference type="Proteomes" id="UP000184109">
    <property type="component" value="Unassembled WGS sequence"/>
</dbReference>
<dbReference type="CDD" id="cd13131">
    <property type="entry name" value="MATE_NorM_like"/>
    <property type="match status" value="1"/>
</dbReference>
<proteinExistence type="predicted"/>
<keyword evidence="3" id="KW-0050">Antiport</keyword>
<evidence type="ECO:0000256" key="3">
    <source>
        <dbReference type="ARBA" id="ARBA00022449"/>
    </source>
</evidence>
<evidence type="ECO:0000256" key="5">
    <source>
        <dbReference type="ARBA" id="ARBA00022692"/>
    </source>
</evidence>
<accession>A0A1M5W850</accession>
<protein>
    <recommendedName>
        <fullName evidence="9">Multidrug-efflux transporter</fullName>
    </recommendedName>
</protein>
<evidence type="ECO:0000256" key="4">
    <source>
        <dbReference type="ARBA" id="ARBA00022475"/>
    </source>
</evidence>
<dbReference type="OrthoDB" id="9780160at2"/>
<evidence type="ECO:0000313" key="12">
    <source>
        <dbReference type="Proteomes" id="UP000184109"/>
    </source>
</evidence>
<dbReference type="InterPro" id="IPR002528">
    <property type="entry name" value="MATE_fam"/>
</dbReference>
<feature type="transmembrane region" description="Helical" evidence="10">
    <location>
        <begin position="386"/>
        <end position="408"/>
    </location>
</feature>
<keyword evidence="8 10" id="KW-0472">Membrane</keyword>
<dbReference type="STRING" id="1195760.SAMN05444281_2281"/>
<feature type="transmembrane region" description="Helical" evidence="10">
    <location>
        <begin position="90"/>
        <end position="111"/>
    </location>
</feature>
<keyword evidence="7" id="KW-0406">Ion transport</keyword>
<evidence type="ECO:0000256" key="10">
    <source>
        <dbReference type="SAM" id="Phobius"/>
    </source>
</evidence>
<dbReference type="GO" id="GO:0015297">
    <property type="term" value="F:antiporter activity"/>
    <property type="evidence" value="ECO:0007669"/>
    <property type="project" value="UniProtKB-KW"/>
</dbReference>
<keyword evidence="5 10" id="KW-0812">Transmembrane</keyword>
<evidence type="ECO:0000256" key="1">
    <source>
        <dbReference type="ARBA" id="ARBA00004651"/>
    </source>
</evidence>
<keyword evidence="12" id="KW-1185">Reference proteome</keyword>
<evidence type="ECO:0000256" key="6">
    <source>
        <dbReference type="ARBA" id="ARBA00022989"/>
    </source>
</evidence>
<feature type="transmembrane region" description="Helical" evidence="10">
    <location>
        <begin position="273"/>
        <end position="294"/>
    </location>
</feature>
<feature type="transmembrane region" description="Helical" evidence="10">
    <location>
        <begin position="315"/>
        <end position="334"/>
    </location>
</feature>
<feature type="transmembrane region" description="Helical" evidence="10">
    <location>
        <begin position="131"/>
        <end position="148"/>
    </location>
</feature>
<dbReference type="PANTHER" id="PTHR43298:SF2">
    <property type="entry name" value="FMN_FAD EXPORTER YEEO-RELATED"/>
    <property type="match status" value="1"/>
</dbReference>
<dbReference type="GO" id="GO:0042910">
    <property type="term" value="F:xenobiotic transmembrane transporter activity"/>
    <property type="evidence" value="ECO:0007669"/>
    <property type="project" value="InterPro"/>
</dbReference>
<reference evidence="12" key="1">
    <citation type="submission" date="2016-11" db="EMBL/GenBank/DDBJ databases">
        <authorList>
            <person name="Varghese N."/>
            <person name="Submissions S."/>
        </authorList>
    </citation>
    <scope>NUCLEOTIDE SEQUENCE [LARGE SCALE GENOMIC DNA]</scope>
    <source>
        <strain evidence="12">DSM 100572</strain>
    </source>
</reference>
<name>A0A1M5W850_9FLAO</name>
<dbReference type="GO" id="GO:0005886">
    <property type="term" value="C:plasma membrane"/>
    <property type="evidence" value="ECO:0007669"/>
    <property type="project" value="UniProtKB-SubCell"/>
</dbReference>
<feature type="transmembrane region" description="Helical" evidence="10">
    <location>
        <begin position="12"/>
        <end position="33"/>
    </location>
</feature>
<keyword evidence="6 10" id="KW-1133">Transmembrane helix</keyword>
<feature type="transmembrane region" description="Helical" evidence="10">
    <location>
        <begin position="414"/>
        <end position="435"/>
    </location>
</feature>
<feature type="transmembrane region" description="Helical" evidence="10">
    <location>
        <begin position="45"/>
        <end position="69"/>
    </location>
</feature>
<dbReference type="InterPro" id="IPR048279">
    <property type="entry name" value="MdtK-like"/>
</dbReference>
<dbReference type="RefSeq" id="WP_073121596.1">
    <property type="nucleotide sequence ID" value="NZ_BMEN01000004.1"/>
</dbReference>
<evidence type="ECO:0000313" key="11">
    <source>
        <dbReference type="EMBL" id="SHH83373.1"/>
    </source>
</evidence>
<gene>
    <name evidence="11" type="ORF">SAMN05444281_2281</name>
</gene>